<feature type="compositionally biased region" description="Polar residues" evidence="1">
    <location>
        <begin position="43"/>
        <end position="52"/>
    </location>
</feature>
<feature type="compositionally biased region" description="Basic and acidic residues" evidence="1">
    <location>
        <begin position="17"/>
        <end position="42"/>
    </location>
</feature>
<name>A0A1Y2DJW5_9PEZI</name>
<evidence type="ECO:0000256" key="1">
    <source>
        <dbReference type="SAM" id="MobiDB-lite"/>
    </source>
</evidence>
<feature type="region of interest" description="Disordered" evidence="1">
    <location>
        <begin position="17"/>
        <end position="52"/>
    </location>
</feature>
<protein>
    <submittedName>
        <fullName evidence="2">Uncharacterized protein</fullName>
    </submittedName>
</protein>
<proteinExistence type="predicted"/>
<evidence type="ECO:0000313" key="3">
    <source>
        <dbReference type="Proteomes" id="UP000193689"/>
    </source>
</evidence>
<dbReference type="Proteomes" id="UP000193689">
    <property type="component" value="Unassembled WGS sequence"/>
</dbReference>
<reference evidence="2 3" key="1">
    <citation type="submission" date="2016-07" db="EMBL/GenBank/DDBJ databases">
        <title>Pervasive Adenine N6-methylation of Active Genes in Fungi.</title>
        <authorList>
            <consortium name="DOE Joint Genome Institute"/>
            <person name="Mondo S.J."/>
            <person name="Dannebaum R.O."/>
            <person name="Kuo R.C."/>
            <person name="Labutti K."/>
            <person name="Haridas S."/>
            <person name="Kuo A."/>
            <person name="Salamov A."/>
            <person name="Ahrendt S.R."/>
            <person name="Lipzen A."/>
            <person name="Sullivan W."/>
            <person name="Andreopoulos W.B."/>
            <person name="Clum A."/>
            <person name="Lindquist E."/>
            <person name="Daum C."/>
            <person name="Ramamoorthy G.K."/>
            <person name="Gryganskyi A."/>
            <person name="Culley D."/>
            <person name="Magnuson J.K."/>
            <person name="James T.Y."/>
            <person name="O'Malley M.A."/>
            <person name="Stajich J.E."/>
            <person name="Spatafora J.W."/>
            <person name="Visel A."/>
            <person name="Grigoriev I.V."/>
        </authorList>
    </citation>
    <scope>NUCLEOTIDE SEQUENCE [LARGE SCALE GENOMIC DNA]</scope>
    <source>
        <strain evidence="2 3">CBS 129021</strain>
    </source>
</reference>
<sequence length="52" mass="5903">MDPNNPLADREKALENEYIKKKEQQMAKDRAMHTKAAKDKSTQTEPAKGTQS</sequence>
<dbReference type="GeneID" id="63777175"/>
<accession>A0A1Y2DJW5</accession>
<dbReference type="InParanoid" id="A0A1Y2DJW5"/>
<comment type="caution">
    <text evidence="2">The sequence shown here is derived from an EMBL/GenBank/DDBJ whole genome shotgun (WGS) entry which is preliminary data.</text>
</comment>
<dbReference type="OrthoDB" id="5236607at2759"/>
<dbReference type="RefSeq" id="XP_040712116.1">
    <property type="nucleotide sequence ID" value="XM_040860963.1"/>
</dbReference>
<dbReference type="AlphaFoldDB" id="A0A1Y2DJW5"/>
<dbReference type="EMBL" id="MCFJ01000013">
    <property type="protein sequence ID" value="ORY59542.1"/>
    <property type="molecule type" value="Genomic_DNA"/>
</dbReference>
<evidence type="ECO:0000313" key="2">
    <source>
        <dbReference type="EMBL" id="ORY59542.1"/>
    </source>
</evidence>
<keyword evidence="3" id="KW-1185">Reference proteome</keyword>
<organism evidence="2 3">
    <name type="scientific">Pseudomassariella vexata</name>
    <dbReference type="NCBI Taxonomy" id="1141098"/>
    <lineage>
        <taxon>Eukaryota</taxon>
        <taxon>Fungi</taxon>
        <taxon>Dikarya</taxon>
        <taxon>Ascomycota</taxon>
        <taxon>Pezizomycotina</taxon>
        <taxon>Sordariomycetes</taxon>
        <taxon>Xylariomycetidae</taxon>
        <taxon>Amphisphaeriales</taxon>
        <taxon>Pseudomassariaceae</taxon>
        <taxon>Pseudomassariella</taxon>
    </lineage>
</organism>
<gene>
    <name evidence="2" type="ORF">BCR38DRAFT_444849</name>
</gene>